<dbReference type="SUPFAM" id="SSF51621">
    <property type="entry name" value="Phosphoenolpyruvate/pyruvate domain"/>
    <property type="match status" value="1"/>
</dbReference>
<proteinExistence type="inferred from homology"/>
<dbReference type="PANTHER" id="PTHR30502">
    <property type="entry name" value="2-KETO-3-DEOXY-L-RHAMNONATE ALDOLASE"/>
    <property type="match status" value="1"/>
</dbReference>
<dbReference type="EMBL" id="ML119122">
    <property type="protein sequence ID" value="RPB13618.1"/>
    <property type="molecule type" value="Genomic_DNA"/>
</dbReference>
<evidence type="ECO:0000256" key="3">
    <source>
        <dbReference type="ARBA" id="ARBA00023239"/>
    </source>
</evidence>
<dbReference type="InterPro" id="IPR040442">
    <property type="entry name" value="Pyrv_kinase-like_dom_sf"/>
</dbReference>
<keyword evidence="2" id="KW-0479">Metal-binding</keyword>
<evidence type="ECO:0000256" key="1">
    <source>
        <dbReference type="ARBA" id="ARBA00005568"/>
    </source>
</evidence>
<dbReference type="Pfam" id="PF03328">
    <property type="entry name" value="HpcH_HpaI"/>
    <property type="match status" value="1"/>
</dbReference>
<dbReference type="InterPro" id="IPR050251">
    <property type="entry name" value="HpcH-HpaI_aldolase"/>
</dbReference>
<gene>
    <name evidence="5" type="ORF">P167DRAFT_564467</name>
</gene>
<comment type="similarity">
    <text evidence="1">Belongs to the HpcH/HpaI aldolase family.</text>
</comment>
<accession>A0A3N4KVW7</accession>
<dbReference type="InterPro" id="IPR005000">
    <property type="entry name" value="Aldolase/citrate-lyase_domain"/>
</dbReference>
<dbReference type="STRING" id="1392247.A0A3N4KVW7"/>
<dbReference type="AlphaFoldDB" id="A0A3N4KVW7"/>
<dbReference type="GO" id="GO:0016832">
    <property type="term" value="F:aldehyde-lyase activity"/>
    <property type="evidence" value="ECO:0007669"/>
    <property type="project" value="TreeGrafter"/>
</dbReference>
<name>A0A3N4KVW7_9PEZI</name>
<feature type="domain" description="HpcH/HpaI aldolase/citrate lyase" evidence="4">
    <location>
        <begin position="42"/>
        <end position="258"/>
    </location>
</feature>
<reference evidence="5 6" key="1">
    <citation type="journal article" date="2018" name="Nat. Ecol. Evol.">
        <title>Pezizomycetes genomes reveal the molecular basis of ectomycorrhizal truffle lifestyle.</title>
        <authorList>
            <person name="Murat C."/>
            <person name="Payen T."/>
            <person name="Noel B."/>
            <person name="Kuo A."/>
            <person name="Morin E."/>
            <person name="Chen J."/>
            <person name="Kohler A."/>
            <person name="Krizsan K."/>
            <person name="Balestrini R."/>
            <person name="Da Silva C."/>
            <person name="Montanini B."/>
            <person name="Hainaut M."/>
            <person name="Levati E."/>
            <person name="Barry K.W."/>
            <person name="Belfiori B."/>
            <person name="Cichocki N."/>
            <person name="Clum A."/>
            <person name="Dockter R.B."/>
            <person name="Fauchery L."/>
            <person name="Guy J."/>
            <person name="Iotti M."/>
            <person name="Le Tacon F."/>
            <person name="Lindquist E.A."/>
            <person name="Lipzen A."/>
            <person name="Malagnac F."/>
            <person name="Mello A."/>
            <person name="Molinier V."/>
            <person name="Miyauchi S."/>
            <person name="Poulain J."/>
            <person name="Riccioni C."/>
            <person name="Rubini A."/>
            <person name="Sitrit Y."/>
            <person name="Splivallo R."/>
            <person name="Traeger S."/>
            <person name="Wang M."/>
            <person name="Zifcakova L."/>
            <person name="Wipf D."/>
            <person name="Zambonelli A."/>
            <person name="Paolocci F."/>
            <person name="Nowrousian M."/>
            <person name="Ottonello S."/>
            <person name="Baldrian P."/>
            <person name="Spatafora J.W."/>
            <person name="Henrissat B."/>
            <person name="Nagy L.G."/>
            <person name="Aury J.M."/>
            <person name="Wincker P."/>
            <person name="Grigoriev I.V."/>
            <person name="Bonfante P."/>
            <person name="Martin F.M."/>
        </authorList>
    </citation>
    <scope>NUCLEOTIDE SEQUENCE [LARGE SCALE GENOMIC DNA]</scope>
    <source>
        <strain evidence="5 6">CCBAS932</strain>
    </source>
</reference>
<dbReference type="Gene3D" id="3.20.20.60">
    <property type="entry name" value="Phosphoenolpyruvate-binding domains"/>
    <property type="match status" value="1"/>
</dbReference>
<dbReference type="GO" id="GO:0005737">
    <property type="term" value="C:cytoplasm"/>
    <property type="evidence" value="ECO:0007669"/>
    <property type="project" value="TreeGrafter"/>
</dbReference>
<dbReference type="PANTHER" id="PTHR30502:SF0">
    <property type="entry name" value="PHOSPHOENOLPYRUVATE CARBOXYLASE FAMILY PROTEIN"/>
    <property type="match status" value="1"/>
</dbReference>
<keyword evidence="3" id="KW-0456">Lyase</keyword>
<dbReference type="Proteomes" id="UP000277580">
    <property type="component" value="Unassembled WGS sequence"/>
</dbReference>
<dbReference type="InterPro" id="IPR015813">
    <property type="entry name" value="Pyrv/PenolPyrv_kinase-like_dom"/>
</dbReference>
<evidence type="ECO:0000256" key="2">
    <source>
        <dbReference type="ARBA" id="ARBA00022723"/>
    </source>
</evidence>
<protein>
    <submittedName>
        <fullName evidence="5">2,4-dihydroxyhept-2-ene-1,7-dioic acid aldolase</fullName>
    </submittedName>
</protein>
<dbReference type="OrthoDB" id="1621678at2759"/>
<keyword evidence="6" id="KW-1185">Reference proteome</keyword>
<sequence>MTRWAFRFRPSERPKALCAGNICQVWGIDELLYQQNAICKSSSHLARSIARSGVDWVLVDTEHGNLDDAAMHEAVQAIAGCSVSPVVRIPACEGWMFKRALDAGAHGIMVPLISSADDARTAVKYSKFPPRGIRGFGSPFPMGAFGISSTVDYLEQANDSLVTIVQIETKEALENVDEIAAVDGIDVLYVGPFDLGNSIGHPITSDTLHPNLHAAIEKVYNAAAAAGKRAGIYCVDGDQAHMFSQKGFHMLSVSSDMGALGTYMSQSLRKAKGDAESVIQVSTGPYGS</sequence>
<evidence type="ECO:0000313" key="6">
    <source>
        <dbReference type="Proteomes" id="UP000277580"/>
    </source>
</evidence>
<dbReference type="InParanoid" id="A0A3N4KVW7"/>
<evidence type="ECO:0000259" key="4">
    <source>
        <dbReference type="Pfam" id="PF03328"/>
    </source>
</evidence>
<organism evidence="5 6">
    <name type="scientific">Morchella conica CCBAS932</name>
    <dbReference type="NCBI Taxonomy" id="1392247"/>
    <lineage>
        <taxon>Eukaryota</taxon>
        <taxon>Fungi</taxon>
        <taxon>Dikarya</taxon>
        <taxon>Ascomycota</taxon>
        <taxon>Pezizomycotina</taxon>
        <taxon>Pezizomycetes</taxon>
        <taxon>Pezizales</taxon>
        <taxon>Morchellaceae</taxon>
        <taxon>Morchella</taxon>
    </lineage>
</organism>
<dbReference type="GO" id="GO:0046872">
    <property type="term" value="F:metal ion binding"/>
    <property type="evidence" value="ECO:0007669"/>
    <property type="project" value="UniProtKB-KW"/>
</dbReference>
<evidence type="ECO:0000313" key="5">
    <source>
        <dbReference type="EMBL" id="RPB13618.1"/>
    </source>
</evidence>